<dbReference type="InterPro" id="IPR022689">
    <property type="entry name" value="Iron_dep_repressor"/>
</dbReference>
<dbReference type="InterPro" id="IPR036388">
    <property type="entry name" value="WH-like_DNA-bd_sf"/>
</dbReference>
<dbReference type="InterPro" id="IPR050536">
    <property type="entry name" value="DtxR_MntR_Metal-Reg"/>
</dbReference>
<keyword evidence="9" id="KW-0010">Activator</keyword>
<reference evidence="15 16" key="1">
    <citation type="submission" date="2019-02" db="EMBL/GenBank/DDBJ databases">
        <title>Prokaryotic population dynamics and viral predation in marine succession experiment using metagenomics: the confinement effect.</title>
        <authorList>
            <person name="Haro-Moreno J.M."/>
            <person name="Rodriguez-Valera F."/>
            <person name="Lopez-Perez M."/>
        </authorList>
    </citation>
    <scope>NUCLEOTIDE SEQUENCE [LARGE SCALE GENOMIC DNA]</scope>
    <source>
        <strain evidence="15">MED-G163</strain>
    </source>
</reference>
<comment type="subcellular location">
    <subcellularLocation>
        <location evidence="1">Cytoplasm</location>
    </subcellularLocation>
</comment>
<dbReference type="NCBIfam" id="NF008273">
    <property type="entry name" value="PRK11050.1"/>
    <property type="match status" value="1"/>
</dbReference>
<dbReference type="GO" id="GO:0003677">
    <property type="term" value="F:DNA binding"/>
    <property type="evidence" value="ECO:0007669"/>
    <property type="project" value="UniProtKB-KW"/>
</dbReference>
<dbReference type="GO" id="GO:0003700">
    <property type="term" value="F:DNA-binding transcription factor activity"/>
    <property type="evidence" value="ECO:0007669"/>
    <property type="project" value="InterPro"/>
</dbReference>
<comment type="function">
    <text evidence="12">In the presence of manganese, represses expression of mntH and mntS. Up-regulates expression of mntP.</text>
</comment>
<dbReference type="SUPFAM" id="SSF46785">
    <property type="entry name" value="Winged helix' DNA-binding domain"/>
    <property type="match status" value="1"/>
</dbReference>
<evidence type="ECO:0000256" key="13">
    <source>
        <dbReference type="ARBA" id="ARBA00032593"/>
    </source>
</evidence>
<evidence type="ECO:0000256" key="1">
    <source>
        <dbReference type="ARBA" id="ARBA00004496"/>
    </source>
</evidence>
<dbReference type="Gene3D" id="1.10.60.10">
    <property type="entry name" value="Iron dependent repressor, metal binding and dimerisation domain"/>
    <property type="match status" value="1"/>
</dbReference>
<evidence type="ECO:0000256" key="4">
    <source>
        <dbReference type="ARBA" id="ARBA00022386"/>
    </source>
</evidence>
<dbReference type="InterPro" id="IPR036421">
    <property type="entry name" value="Fe_dep_repressor_sf"/>
</dbReference>
<sequence length="157" mass="17941">MATDDVKGIIYLRLIFKKGREVKDKVKARSVPFSQTRSRHASETAEDYVEAVMELIEELGECRVLDLARYFNVSHVTVSRIVKRLHDEKFLYTQPYKPVELTAKGTKLAKRVKERHEVVLAFLIAIGVDKTNAEIDSEGIEHHVGSKTLAAMKRFLK</sequence>
<evidence type="ECO:0000256" key="8">
    <source>
        <dbReference type="ARBA" id="ARBA00023125"/>
    </source>
</evidence>
<evidence type="ECO:0000256" key="10">
    <source>
        <dbReference type="ARBA" id="ARBA00023163"/>
    </source>
</evidence>
<feature type="domain" description="HTH dtxR-type" evidence="14">
    <location>
        <begin position="41"/>
        <end position="102"/>
    </location>
</feature>
<evidence type="ECO:0000313" key="16">
    <source>
        <dbReference type="Proteomes" id="UP000315782"/>
    </source>
</evidence>
<evidence type="ECO:0000256" key="12">
    <source>
        <dbReference type="ARBA" id="ARBA00025185"/>
    </source>
</evidence>
<evidence type="ECO:0000256" key="5">
    <source>
        <dbReference type="ARBA" id="ARBA00022490"/>
    </source>
</evidence>
<dbReference type="SMART" id="SM00529">
    <property type="entry name" value="HTH_DTXR"/>
    <property type="match status" value="1"/>
</dbReference>
<keyword evidence="7" id="KW-0805">Transcription regulation</keyword>
<dbReference type="GO" id="GO:0046914">
    <property type="term" value="F:transition metal ion binding"/>
    <property type="evidence" value="ECO:0007669"/>
    <property type="project" value="InterPro"/>
</dbReference>
<dbReference type="Pfam" id="PF02742">
    <property type="entry name" value="Fe_dep_repr_C"/>
    <property type="match status" value="1"/>
</dbReference>
<keyword evidence="8" id="KW-0238">DNA-binding</keyword>
<evidence type="ECO:0000256" key="9">
    <source>
        <dbReference type="ARBA" id="ARBA00023159"/>
    </source>
</evidence>
<evidence type="ECO:0000256" key="2">
    <source>
        <dbReference type="ARBA" id="ARBA00007871"/>
    </source>
</evidence>
<keyword evidence="10" id="KW-0804">Transcription</keyword>
<evidence type="ECO:0000256" key="6">
    <source>
        <dbReference type="ARBA" id="ARBA00022491"/>
    </source>
</evidence>
<name>A0A520MJG7_9GAMM</name>
<dbReference type="PANTHER" id="PTHR33238:SF11">
    <property type="entry name" value="TRANSCRIPTIONAL REGULATOR MNTR"/>
    <property type="match status" value="1"/>
</dbReference>
<evidence type="ECO:0000256" key="7">
    <source>
        <dbReference type="ARBA" id="ARBA00023015"/>
    </source>
</evidence>
<evidence type="ECO:0000256" key="3">
    <source>
        <dbReference type="ARBA" id="ARBA00011738"/>
    </source>
</evidence>
<keyword evidence="11" id="KW-0464">Manganese</keyword>
<accession>A0A520MJG7</accession>
<dbReference type="Gene3D" id="1.10.10.10">
    <property type="entry name" value="Winged helix-like DNA-binding domain superfamily/Winged helix DNA-binding domain"/>
    <property type="match status" value="1"/>
</dbReference>
<organism evidence="15 16">
    <name type="scientific">SAR86 cluster bacterium</name>
    <dbReference type="NCBI Taxonomy" id="2030880"/>
    <lineage>
        <taxon>Bacteria</taxon>
        <taxon>Pseudomonadati</taxon>
        <taxon>Pseudomonadota</taxon>
        <taxon>Gammaproteobacteria</taxon>
        <taxon>SAR86 cluster</taxon>
    </lineage>
</organism>
<comment type="caution">
    <text evidence="15">The sequence shown here is derived from an EMBL/GenBank/DDBJ whole genome shotgun (WGS) entry which is preliminary data.</text>
</comment>
<dbReference type="PANTHER" id="PTHR33238">
    <property type="entry name" value="IRON (METAL) DEPENDENT REPRESSOR, DTXR FAMILY"/>
    <property type="match status" value="1"/>
</dbReference>
<dbReference type="InterPro" id="IPR001367">
    <property type="entry name" value="Fe_dep_repressor"/>
</dbReference>
<dbReference type="InterPro" id="IPR022687">
    <property type="entry name" value="HTH_DTXR"/>
</dbReference>
<dbReference type="AlphaFoldDB" id="A0A520MJG7"/>
<keyword evidence="6" id="KW-0678">Repressor</keyword>
<dbReference type="InterPro" id="IPR036390">
    <property type="entry name" value="WH_DNA-bd_sf"/>
</dbReference>
<dbReference type="GO" id="GO:0046983">
    <property type="term" value="F:protein dimerization activity"/>
    <property type="evidence" value="ECO:0007669"/>
    <property type="project" value="InterPro"/>
</dbReference>
<comment type="similarity">
    <text evidence="2">Belongs to the DtxR/MntR family.</text>
</comment>
<dbReference type="GO" id="GO:0005737">
    <property type="term" value="C:cytoplasm"/>
    <property type="evidence" value="ECO:0007669"/>
    <property type="project" value="UniProtKB-SubCell"/>
</dbReference>
<gene>
    <name evidence="15" type="primary">mntR</name>
    <name evidence="15" type="ORF">EVA96_01700</name>
</gene>
<protein>
    <recommendedName>
        <fullName evidence="4">Transcriptional regulator MntR</fullName>
    </recommendedName>
    <alternativeName>
        <fullName evidence="13">Manganese transport regulator</fullName>
    </alternativeName>
</protein>
<evidence type="ECO:0000259" key="14">
    <source>
        <dbReference type="PROSITE" id="PS50944"/>
    </source>
</evidence>
<dbReference type="EMBL" id="SHBI01000006">
    <property type="protein sequence ID" value="RZO21337.1"/>
    <property type="molecule type" value="Genomic_DNA"/>
</dbReference>
<dbReference type="Pfam" id="PF01325">
    <property type="entry name" value="Fe_dep_repress"/>
    <property type="match status" value="1"/>
</dbReference>
<proteinExistence type="inferred from homology"/>
<evidence type="ECO:0000313" key="15">
    <source>
        <dbReference type="EMBL" id="RZO21337.1"/>
    </source>
</evidence>
<evidence type="ECO:0000256" key="11">
    <source>
        <dbReference type="ARBA" id="ARBA00023211"/>
    </source>
</evidence>
<keyword evidence="5" id="KW-0963">Cytoplasm</keyword>
<dbReference type="PROSITE" id="PS50944">
    <property type="entry name" value="HTH_DTXR"/>
    <property type="match status" value="1"/>
</dbReference>
<comment type="subunit">
    <text evidence="3">Homodimer.</text>
</comment>
<dbReference type="Proteomes" id="UP000315782">
    <property type="component" value="Unassembled WGS sequence"/>
</dbReference>